<dbReference type="Proteomes" id="UP000178520">
    <property type="component" value="Unassembled WGS sequence"/>
</dbReference>
<proteinExistence type="predicted"/>
<reference evidence="1 2" key="1">
    <citation type="journal article" date="2016" name="Nat. Commun.">
        <title>Thousands of microbial genomes shed light on interconnected biogeochemical processes in an aquifer system.</title>
        <authorList>
            <person name="Anantharaman K."/>
            <person name="Brown C.T."/>
            <person name="Hug L.A."/>
            <person name="Sharon I."/>
            <person name="Castelle C.J."/>
            <person name="Probst A.J."/>
            <person name="Thomas B.C."/>
            <person name="Singh A."/>
            <person name="Wilkins M.J."/>
            <person name="Karaoz U."/>
            <person name="Brodie E.L."/>
            <person name="Williams K.H."/>
            <person name="Hubbard S.S."/>
            <person name="Banfield J.F."/>
        </authorList>
    </citation>
    <scope>NUCLEOTIDE SEQUENCE [LARGE SCALE GENOMIC DNA]</scope>
</reference>
<gene>
    <name evidence="1" type="ORF">A2735_03010</name>
</gene>
<accession>A0A1F8ED79</accession>
<sequence length="85" mass="9700">MRVIFKGSEVSPPPGLRELRDRKVSLVRVKVTHKDGKPDPRSEKLLGDVADLLKELEDFRFAHPESTEMVMKIENDLLDAFPEAE</sequence>
<comment type="caution">
    <text evidence="1">The sequence shown here is derived from an EMBL/GenBank/DDBJ whole genome shotgun (WGS) entry which is preliminary data.</text>
</comment>
<organism evidence="1 2">
    <name type="scientific">Candidatus Yanofskybacteria bacterium RIFCSPHIGHO2_01_FULL_41_21</name>
    <dbReference type="NCBI Taxonomy" id="1802660"/>
    <lineage>
        <taxon>Bacteria</taxon>
        <taxon>Candidatus Yanofskyibacteriota</taxon>
    </lineage>
</organism>
<name>A0A1F8ED79_9BACT</name>
<evidence type="ECO:0000313" key="2">
    <source>
        <dbReference type="Proteomes" id="UP000178520"/>
    </source>
</evidence>
<protein>
    <submittedName>
        <fullName evidence="1">Uncharacterized protein</fullName>
    </submittedName>
</protein>
<dbReference type="AlphaFoldDB" id="A0A1F8ED79"/>
<dbReference type="EMBL" id="MGJA01000007">
    <property type="protein sequence ID" value="OGM97905.1"/>
    <property type="molecule type" value="Genomic_DNA"/>
</dbReference>
<evidence type="ECO:0000313" key="1">
    <source>
        <dbReference type="EMBL" id="OGM97905.1"/>
    </source>
</evidence>